<protein>
    <submittedName>
        <fullName evidence="1">Uncharacterized protein</fullName>
    </submittedName>
</protein>
<evidence type="ECO:0000313" key="1">
    <source>
        <dbReference type="EMBL" id="KAH6936078.1"/>
    </source>
</evidence>
<reference evidence="1" key="1">
    <citation type="submission" date="2020-05" db="EMBL/GenBank/DDBJ databases">
        <title>Large-scale comparative analyses of tick genomes elucidate their genetic diversity and vector capacities.</title>
        <authorList>
            <person name="Jia N."/>
            <person name="Wang J."/>
            <person name="Shi W."/>
            <person name="Du L."/>
            <person name="Sun Y."/>
            <person name="Zhan W."/>
            <person name="Jiang J."/>
            <person name="Wang Q."/>
            <person name="Zhang B."/>
            <person name="Ji P."/>
            <person name="Sakyi L.B."/>
            <person name="Cui X."/>
            <person name="Yuan T."/>
            <person name="Jiang B."/>
            <person name="Yang W."/>
            <person name="Lam T.T.-Y."/>
            <person name="Chang Q."/>
            <person name="Ding S."/>
            <person name="Wang X."/>
            <person name="Zhu J."/>
            <person name="Ruan X."/>
            <person name="Zhao L."/>
            <person name="Wei J."/>
            <person name="Que T."/>
            <person name="Du C."/>
            <person name="Cheng J."/>
            <person name="Dai P."/>
            <person name="Han X."/>
            <person name="Huang E."/>
            <person name="Gao Y."/>
            <person name="Liu J."/>
            <person name="Shao H."/>
            <person name="Ye R."/>
            <person name="Li L."/>
            <person name="Wei W."/>
            <person name="Wang X."/>
            <person name="Wang C."/>
            <person name="Yang T."/>
            <person name="Huo Q."/>
            <person name="Li W."/>
            <person name="Guo W."/>
            <person name="Chen H."/>
            <person name="Zhou L."/>
            <person name="Ni X."/>
            <person name="Tian J."/>
            <person name="Zhou Y."/>
            <person name="Sheng Y."/>
            <person name="Liu T."/>
            <person name="Pan Y."/>
            <person name="Xia L."/>
            <person name="Li J."/>
            <person name="Zhao F."/>
            <person name="Cao W."/>
        </authorList>
    </citation>
    <scope>NUCLEOTIDE SEQUENCE</scope>
    <source>
        <strain evidence="1">Hyas-2018</strain>
    </source>
</reference>
<dbReference type="Proteomes" id="UP000821845">
    <property type="component" value="Chromosome 3"/>
</dbReference>
<proteinExistence type="predicted"/>
<dbReference type="EMBL" id="CM023483">
    <property type="protein sequence ID" value="KAH6936078.1"/>
    <property type="molecule type" value="Genomic_DNA"/>
</dbReference>
<keyword evidence="2" id="KW-1185">Reference proteome</keyword>
<sequence>MAPLDAPLREFSSHVRSSLLRTPAPGRQAPLLHSLGSEGQCIFDAHLPPPTVPQLPTTETLTTDATSTDASKDCGGASKQDAAAL</sequence>
<organism evidence="1 2">
    <name type="scientific">Hyalomma asiaticum</name>
    <name type="common">Tick</name>
    <dbReference type="NCBI Taxonomy" id="266040"/>
    <lineage>
        <taxon>Eukaryota</taxon>
        <taxon>Metazoa</taxon>
        <taxon>Ecdysozoa</taxon>
        <taxon>Arthropoda</taxon>
        <taxon>Chelicerata</taxon>
        <taxon>Arachnida</taxon>
        <taxon>Acari</taxon>
        <taxon>Parasitiformes</taxon>
        <taxon>Ixodida</taxon>
        <taxon>Ixodoidea</taxon>
        <taxon>Ixodidae</taxon>
        <taxon>Hyalomminae</taxon>
        <taxon>Hyalomma</taxon>
    </lineage>
</organism>
<gene>
    <name evidence="1" type="ORF">HPB50_013090</name>
</gene>
<name>A0ACB7SQK8_HYAAI</name>
<accession>A0ACB7SQK8</accession>
<comment type="caution">
    <text evidence="1">The sequence shown here is derived from an EMBL/GenBank/DDBJ whole genome shotgun (WGS) entry which is preliminary data.</text>
</comment>
<evidence type="ECO:0000313" key="2">
    <source>
        <dbReference type="Proteomes" id="UP000821845"/>
    </source>
</evidence>